<gene>
    <name evidence="2" type="ORF">UFOVP393_16</name>
</gene>
<accession>A0A6J7X172</accession>
<feature type="region of interest" description="Disordered" evidence="1">
    <location>
        <begin position="1"/>
        <end position="87"/>
    </location>
</feature>
<evidence type="ECO:0000313" key="2">
    <source>
        <dbReference type="EMBL" id="CAB5223875.1"/>
    </source>
</evidence>
<organism evidence="2">
    <name type="scientific">uncultured Caudovirales phage</name>
    <dbReference type="NCBI Taxonomy" id="2100421"/>
    <lineage>
        <taxon>Viruses</taxon>
        <taxon>Duplodnaviria</taxon>
        <taxon>Heunggongvirae</taxon>
        <taxon>Uroviricota</taxon>
        <taxon>Caudoviricetes</taxon>
        <taxon>Peduoviridae</taxon>
        <taxon>Maltschvirus</taxon>
        <taxon>Maltschvirus maltsch</taxon>
    </lineage>
</organism>
<proteinExistence type="predicted"/>
<sequence>MATFSKKMGGKEVGHASVYAKPHTMTGKAVSASENPGKMPDRSELSNLRPSVGAVHKGAQPAAKTSGIKMRGAGAATKGVMSRGPMA</sequence>
<evidence type="ECO:0000256" key="1">
    <source>
        <dbReference type="SAM" id="MobiDB-lite"/>
    </source>
</evidence>
<protein>
    <submittedName>
        <fullName evidence="2">Uncharacterized protein</fullName>
    </submittedName>
</protein>
<name>A0A6J7X172_9CAUD</name>
<dbReference type="EMBL" id="LR798335">
    <property type="protein sequence ID" value="CAB5223875.1"/>
    <property type="molecule type" value="Genomic_DNA"/>
</dbReference>
<reference evidence="2" key="1">
    <citation type="submission" date="2020-05" db="EMBL/GenBank/DDBJ databases">
        <authorList>
            <person name="Chiriac C."/>
            <person name="Salcher M."/>
            <person name="Ghai R."/>
            <person name="Kavagutti S V."/>
        </authorList>
    </citation>
    <scope>NUCLEOTIDE SEQUENCE</scope>
</reference>